<protein>
    <submittedName>
        <fullName evidence="6">HAMP domain-containing protein</fullName>
    </submittedName>
</protein>
<dbReference type="PANTHER" id="PTHR45655:SF13">
    <property type="entry name" value="SOLUBLE GUANYLATE CYCLASE GCY-32-RELATED"/>
    <property type="match status" value="1"/>
</dbReference>
<keyword evidence="7" id="KW-1185">Reference proteome</keyword>
<keyword evidence="2 3" id="KW-1133">Transmembrane helix</keyword>
<proteinExistence type="predicted"/>
<evidence type="ECO:0000256" key="3">
    <source>
        <dbReference type="SAM" id="Phobius"/>
    </source>
</evidence>
<evidence type="ECO:0000256" key="2">
    <source>
        <dbReference type="ARBA" id="ARBA00022989"/>
    </source>
</evidence>
<evidence type="ECO:0000313" key="7">
    <source>
        <dbReference type="Proteomes" id="UP000315759"/>
    </source>
</evidence>
<evidence type="ECO:0000256" key="1">
    <source>
        <dbReference type="ARBA" id="ARBA00022692"/>
    </source>
</evidence>
<dbReference type="EMBL" id="VIFX01000041">
    <property type="protein sequence ID" value="TQR83681.1"/>
    <property type="molecule type" value="Genomic_DNA"/>
</dbReference>
<dbReference type="Gene3D" id="6.10.340.10">
    <property type="match status" value="1"/>
</dbReference>
<dbReference type="InterPro" id="IPR001054">
    <property type="entry name" value="A/G_cyclase"/>
</dbReference>
<dbReference type="GO" id="GO:0009190">
    <property type="term" value="P:cyclic nucleotide biosynthetic process"/>
    <property type="evidence" value="ECO:0007669"/>
    <property type="project" value="InterPro"/>
</dbReference>
<organism evidence="6 7">
    <name type="scientific">Mycolicibacterium hodleri</name>
    <dbReference type="NCBI Taxonomy" id="49897"/>
    <lineage>
        <taxon>Bacteria</taxon>
        <taxon>Bacillati</taxon>
        <taxon>Actinomycetota</taxon>
        <taxon>Actinomycetes</taxon>
        <taxon>Mycobacteriales</taxon>
        <taxon>Mycobacteriaceae</taxon>
        <taxon>Mycolicibacterium</taxon>
    </lineage>
</organism>
<dbReference type="CDD" id="cd07302">
    <property type="entry name" value="CHD"/>
    <property type="match status" value="1"/>
</dbReference>
<dbReference type="Proteomes" id="UP000315759">
    <property type="component" value="Unassembled WGS sequence"/>
</dbReference>
<dbReference type="SMART" id="SM00044">
    <property type="entry name" value="CYCc"/>
    <property type="match status" value="1"/>
</dbReference>
<dbReference type="Pfam" id="PF00211">
    <property type="entry name" value="Guanylate_cyc"/>
    <property type="match status" value="1"/>
</dbReference>
<evidence type="ECO:0000259" key="4">
    <source>
        <dbReference type="PROSITE" id="PS50125"/>
    </source>
</evidence>
<dbReference type="SUPFAM" id="SSF158472">
    <property type="entry name" value="HAMP domain-like"/>
    <property type="match status" value="1"/>
</dbReference>
<keyword evidence="1 3" id="KW-0812">Transmembrane</keyword>
<sequence>MSRVSIQSKLLVMLLLTSILSAAVVGAIGYQSGRSSLRAAVFDGLTEIRQSQSRSLQIGIEDLKNSLVVYSRGSTATMAIGDFTAGFDQLANATVNPAQQQALNDYYVKRFAKDEAAQTGDEVDVQALLPTTGAAAYLQSLYTVPFGAYGKPTADWDAAIRNDDARDGSAWSAANARYNDFFREIVTRFEFEDALLLDTRGNVVYSAYKGVDLGTNVLTGPYKGSKLGDAFREALDSNVVDYVGLTDFGDYQPATEPTAWFVSPVGPQGSVEGVLALQFPISKINKLMTFDGQWQRSGMGATGETFIVGPDDLMRSNSRMFIEDPETYERDVVEAGTPPDVAQDSIRQHGTTLVQPVATEATKLAQQGQRGTLIAPDYLGHETLQAYAPADIPGLRWAVVAKIDTAEAFAPVSAFTRKLVLSTVAIIFVVCIAAMLLARLFVRPIRRLESGAQQISSGDYGTTIPVVSRDEFGDLTVAFNDMSRNLAIKEDLLNEQRRENDRLLLSLMPEQVAARYRDGEETISQDHQDVTVIFADIVGLDELSAGLTSEESLAIVNKLVRQFDAAAEGLGIERVRSLRNGYLASCGLNVPRIDNVRRTVDFAIEMNRIVDRFNAEGHHTLKLRAGIDTGKVSSGLVGRSSLAYDMWGSAVDLAYQVQSGSPQPGVYVTADVYDAMRDTRQFTPAGEVTVGSVTQPIWRLGERQS</sequence>
<name>A0A544VUK9_9MYCO</name>
<dbReference type="SUPFAM" id="SSF55073">
    <property type="entry name" value="Nucleotide cyclase"/>
    <property type="match status" value="1"/>
</dbReference>
<dbReference type="PROSITE" id="PS50885">
    <property type="entry name" value="HAMP"/>
    <property type="match status" value="1"/>
</dbReference>
<gene>
    <name evidence="6" type="ORF">D8S82_25865</name>
</gene>
<feature type="domain" description="HAMP" evidence="5">
    <location>
        <begin position="439"/>
        <end position="491"/>
    </location>
</feature>
<dbReference type="GO" id="GO:0016020">
    <property type="term" value="C:membrane"/>
    <property type="evidence" value="ECO:0007669"/>
    <property type="project" value="InterPro"/>
</dbReference>
<dbReference type="InterPro" id="IPR029787">
    <property type="entry name" value="Nucleotide_cyclase"/>
</dbReference>
<dbReference type="PROSITE" id="PS50125">
    <property type="entry name" value="GUANYLATE_CYCLASE_2"/>
    <property type="match status" value="1"/>
</dbReference>
<accession>A0A544VUK9</accession>
<evidence type="ECO:0000313" key="6">
    <source>
        <dbReference type="EMBL" id="TQR83681.1"/>
    </source>
</evidence>
<reference evidence="6 7" key="1">
    <citation type="submission" date="2018-10" db="EMBL/GenBank/DDBJ databases">
        <title>Draft genome of Mycobacterium hodleri strain B.</title>
        <authorList>
            <person name="Amande T.J."/>
            <person name="Mcgenity T.J."/>
        </authorList>
    </citation>
    <scope>NUCLEOTIDE SEQUENCE [LARGE SCALE GENOMIC DNA]</scope>
    <source>
        <strain evidence="6 7">B</strain>
    </source>
</reference>
<feature type="transmembrane region" description="Helical" evidence="3">
    <location>
        <begin position="419"/>
        <end position="442"/>
    </location>
</feature>
<dbReference type="GO" id="GO:0004016">
    <property type="term" value="F:adenylate cyclase activity"/>
    <property type="evidence" value="ECO:0007669"/>
    <property type="project" value="UniProtKB-ARBA"/>
</dbReference>
<dbReference type="PANTHER" id="PTHR45655">
    <property type="entry name" value="GUANYLATE CYCLASE SOLUBLE SUBUNIT BETA-2"/>
    <property type="match status" value="1"/>
</dbReference>
<dbReference type="SMART" id="SM00304">
    <property type="entry name" value="HAMP"/>
    <property type="match status" value="1"/>
</dbReference>
<dbReference type="Pfam" id="PF00672">
    <property type="entry name" value="HAMP"/>
    <property type="match status" value="1"/>
</dbReference>
<dbReference type="AlphaFoldDB" id="A0A544VUK9"/>
<dbReference type="GO" id="GO:0035556">
    <property type="term" value="P:intracellular signal transduction"/>
    <property type="evidence" value="ECO:0007669"/>
    <property type="project" value="InterPro"/>
</dbReference>
<dbReference type="InterPro" id="IPR003660">
    <property type="entry name" value="HAMP_dom"/>
</dbReference>
<dbReference type="Gene3D" id="3.30.70.1230">
    <property type="entry name" value="Nucleotide cyclase"/>
    <property type="match status" value="1"/>
</dbReference>
<keyword evidence="3" id="KW-0472">Membrane</keyword>
<feature type="domain" description="Guanylate cyclase" evidence="4">
    <location>
        <begin position="531"/>
        <end position="658"/>
    </location>
</feature>
<evidence type="ECO:0000259" key="5">
    <source>
        <dbReference type="PROSITE" id="PS50885"/>
    </source>
</evidence>
<dbReference type="CDD" id="cd06225">
    <property type="entry name" value="HAMP"/>
    <property type="match status" value="1"/>
</dbReference>
<comment type="caution">
    <text evidence="6">The sequence shown here is derived from an EMBL/GenBank/DDBJ whole genome shotgun (WGS) entry which is preliminary data.</text>
</comment>